<dbReference type="SUPFAM" id="SSF51445">
    <property type="entry name" value="(Trans)glycosidases"/>
    <property type="match status" value="1"/>
</dbReference>
<dbReference type="Gene3D" id="3.20.20.80">
    <property type="entry name" value="Glycosidases"/>
    <property type="match status" value="1"/>
</dbReference>
<evidence type="ECO:0000313" key="2">
    <source>
        <dbReference type="Proteomes" id="UP000078459"/>
    </source>
</evidence>
<dbReference type="InterPro" id="IPR029062">
    <property type="entry name" value="Class_I_gatase-like"/>
</dbReference>
<dbReference type="AlphaFoldDB" id="A0A179DAF3"/>
<dbReference type="EMBL" id="LWHJ01000032">
    <property type="protein sequence ID" value="OAQ38021.1"/>
    <property type="molecule type" value="Genomic_DNA"/>
</dbReference>
<dbReference type="InterPro" id="IPR017853">
    <property type="entry name" value="GH"/>
</dbReference>
<organism evidence="1 2">
    <name type="scientific">Pedobacter psychrophilus</name>
    <dbReference type="NCBI Taxonomy" id="1826909"/>
    <lineage>
        <taxon>Bacteria</taxon>
        <taxon>Pseudomonadati</taxon>
        <taxon>Bacteroidota</taxon>
        <taxon>Sphingobacteriia</taxon>
        <taxon>Sphingobacteriales</taxon>
        <taxon>Sphingobacteriaceae</taxon>
        <taxon>Pedobacter</taxon>
    </lineage>
</organism>
<protein>
    <recommendedName>
        <fullName evidence="3">Glycoside hydrolase family 42 N-terminal domain-containing protein</fullName>
    </recommendedName>
</protein>
<dbReference type="InterPro" id="IPR013780">
    <property type="entry name" value="Glyco_hydro_b"/>
</dbReference>
<accession>A0A179DAF3</accession>
<evidence type="ECO:0008006" key="3">
    <source>
        <dbReference type="Google" id="ProtNLM"/>
    </source>
</evidence>
<dbReference type="STRING" id="1826909.A5893_16795"/>
<name>A0A179DAF3_9SPHI</name>
<dbReference type="RefSeq" id="WP_068823843.1">
    <property type="nucleotide sequence ID" value="NZ_LWHJ01000032.1"/>
</dbReference>
<evidence type="ECO:0000313" key="1">
    <source>
        <dbReference type="EMBL" id="OAQ38021.1"/>
    </source>
</evidence>
<proteinExistence type="predicted"/>
<reference evidence="1 2" key="1">
    <citation type="submission" date="2016-04" db="EMBL/GenBank/DDBJ databases">
        <authorList>
            <person name="Evans L.H."/>
            <person name="Alamgir A."/>
            <person name="Owens N."/>
            <person name="Weber N.D."/>
            <person name="Virtaneva K."/>
            <person name="Barbian K."/>
            <person name="Babar A."/>
            <person name="Rosenke K."/>
        </authorList>
    </citation>
    <scope>NUCLEOTIDE SEQUENCE [LARGE SCALE GENOMIC DNA]</scope>
    <source>
        <strain evidence="1 2">CCM 8644</strain>
    </source>
</reference>
<sequence>MIRSVKLLFFIQLFLTTTLCFSQEYSETLKRPSWIKDFPILMVGNWDIKPTFRTRVGGNPLWQPAEYAAEHTEERVKQFKAMGATIIMLHFYKGFGLEAEREERENAIKLAALCKKNGLKVGVYIGSTLAYETFLLETPNAKEWIAPDFMGLPVTYGSQTFRKLVYFQHEEYKAYMKRVLKIAVEDLKTDLVHFDNSSIHGIPPVFYHPLAAENFRIFLRKKYTPEMLKKRFGFSDVTYVEPPKYVKAPSRVDDPLMQEWMDFRCQQLADYYGEMEKYIRGLNPEVAVECNPHGLSGNNTMMEYSVDFPRLLSHTDFFWTEGEQTGMNENGALQSKIRTFKMARTLNNRVFTNVSASKIKMAESMAYNRQGFGLISGTEEMEGALPEKSYVLTKDEQEYIKFFKKNFNDYRDVNNIADVAVLHSYNSMANNSERPYVSTFLYEQSLIQGKVPFDVIFDEQLKNLSKYKVLVLADQESLSDDKLELVRNFVKNGGGLVATEHTSLYNEWHLRKIAFGLNDLFKIDPPEWQKRSLPEDILKINVLKHQAGKGRVVYIPEVKPSVKKPLLIPVAGEYLKLALNHNELIDAVEWASGNKLSLHIDAPQTVTMELTEKTDKSKLILHLVNFDYQKTSPADIKVDVLITDRKKIQQIIMMSPDGAPDEKMAFKESDGHLAFTVPKLDVYTMIVIQLK</sequence>
<keyword evidence="2" id="KW-1185">Reference proteome</keyword>
<dbReference type="SUPFAM" id="SSF52317">
    <property type="entry name" value="Class I glutamine amidotransferase-like"/>
    <property type="match status" value="1"/>
</dbReference>
<dbReference type="Proteomes" id="UP000078459">
    <property type="component" value="Unassembled WGS sequence"/>
</dbReference>
<gene>
    <name evidence="1" type="ORF">A5893_16795</name>
</gene>
<dbReference type="CDD" id="cd03143">
    <property type="entry name" value="A4_beta-galactosidase_middle_domain"/>
    <property type="match status" value="1"/>
</dbReference>
<dbReference type="Gene3D" id="2.60.40.1180">
    <property type="entry name" value="Golgi alpha-mannosidase II"/>
    <property type="match status" value="1"/>
</dbReference>
<comment type="caution">
    <text evidence="1">The sequence shown here is derived from an EMBL/GenBank/DDBJ whole genome shotgun (WGS) entry which is preliminary data.</text>
</comment>
<dbReference type="Gene3D" id="3.40.50.880">
    <property type="match status" value="1"/>
</dbReference>
<reference evidence="1 2" key="2">
    <citation type="submission" date="2016-06" db="EMBL/GenBank/DDBJ databases">
        <title>Pedobacter psychrophilus sp. nov., isolated from Antarctic fragmentary rock.</title>
        <authorList>
            <person name="Svec P."/>
        </authorList>
    </citation>
    <scope>NUCLEOTIDE SEQUENCE [LARGE SCALE GENOMIC DNA]</scope>
    <source>
        <strain evidence="1 2">CCM 8644</strain>
    </source>
</reference>
<dbReference type="OrthoDB" id="107551at2"/>